<evidence type="ECO:0000256" key="5">
    <source>
        <dbReference type="ARBA" id="ARBA00012410"/>
    </source>
</evidence>
<dbReference type="GO" id="GO:0005737">
    <property type="term" value="C:cytoplasm"/>
    <property type="evidence" value="ECO:0007669"/>
    <property type="project" value="UniProtKB-SubCell"/>
</dbReference>
<evidence type="ECO:0000256" key="1">
    <source>
        <dbReference type="ARBA" id="ARBA00004496"/>
    </source>
</evidence>
<dbReference type="SMART" id="SM00829">
    <property type="entry name" value="PKS_ER"/>
    <property type="match status" value="1"/>
</dbReference>
<keyword evidence="8" id="KW-0644">Prostaglandin metabolism</keyword>
<evidence type="ECO:0000256" key="4">
    <source>
        <dbReference type="ARBA" id="ARBA00011981"/>
    </source>
</evidence>
<evidence type="ECO:0000256" key="14">
    <source>
        <dbReference type="ARBA" id="ARBA00023098"/>
    </source>
</evidence>
<keyword evidence="11" id="KW-0521">NADP</keyword>
<evidence type="ECO:0000256" key="8">
    <source>
        <dbReference type="ARBA" id="ARBA00022501"/>
    </source>
</evidence>
<comment type="catalytic activity">
    <reaction evidence="34">
        <text>hexanal + NADP(+) = (E)-hex-2-enal + NADPH + H(+)</text>
        <dbReference type="Rhea" id="RHEA:50776"/>
        <dbReference type="ChEBI" id="CHEBI:15378"/>
        <dbReference type="ChEBI" id="CHEBI:28913"/>
        <dbReference type="ChEBI" id="CHEBI:57783"/>
        <dbReference type="ChEBI" id="CHEBI:58349"/>
        <dbReference type="ChEBI" id="CHEBI:88528"/>
    </reaction>
    <physiologicalReaction direction="right-to-left" evidence="34">
        <dbReference type="Rhea" id="RHEA:50778"/>
    </physiologicalReaction>
</comment>
<keyword evidence="10" id="KW-0276">Fatty acid metabolism</keyword>
<comment type="catalytic activity">
    <reaction evidence="30">
        <text>6-trans-leukotriene B4 + NADP(+) = 12-oxo-(5S)-hydroxy-(6E,8E,10E,14Z)-eicosatetraenoate + NADPH + H(+)</text>
        <dbReference type="Rhea" id="RHEA:51204"/>
        <dbReference type="ChEBI" id="CHEBI:15378"/>
        <dbReference type="ChEBI" id="CHEBI:57783"/>
        <dbReference type="ChEBI" id="CHEBI:58349"/>
        <dbReference type="ChEBI" id="CHEBI:90723"/>
        <dbReference type="ChEBI" id="CHEBI:133974"/>
    </reaction>
    <physiologicalReaction direction="left-to-right" evidence="30">
        <dbReference type="Rhea" id="RHEA:51205"/>
    </physiologicalReaction>
</comment>
<name>A0ABD2X6P7_9HYME</name>
<keyword evidence="14" id="KW-0443">Lipid metabolism</keyword>
<accession>A0ABD2X6P7</accession>
<evidence type="ECO:0000256" key="32">
    <source>
        <dbReference type="ARBA" id="ARBA00049070"/>
    </source>
</evidence>
<dbReference type="Pfam" id="PF16884">
    <property type="entry name" value="ADH_N_2"/>
    <property type="match status" value="1"/>
</dbReference>
<evidence type="ECO:0000256" key="34">
    <source>
        <dbReference type="ARBA" id="ARBA00049368"/>
    </source>
</evidence>
<evidence type="ECO:0000256" key="3">
    <source>
        <dbReference type="ARBA" id="ARBA00011852"/>
    </source>
</evidence>
<comment type="catalytic activity">
    <reaction evidence="27">
        <text>13,14-dihydro-15-oxo-PGF2alpha + NADP(+) = 15-oxoprostaglandin F2alpha + NADPH + H(+)</text>
        <dbReference type="Rhea" id="RHEA:50588"/>
        <dbReference type="ChEBI" id="CHEBI:15378"/>
        <dbReference type="ChEBI" id="CHEBI:57783"/>
        <dbReference type="ChEBI" id="CHEBI:58349"/>
        <dbReference type="ChEBI" id="CHEBI:133374"/>
        <dbReference type="ChEBI" id="CHEBI:133409"/>
    </reaction>
    <physiologicalReaction direction="right-to-left" evidence="27">
        <dbReference type="Rhea" id="RHEA:50590"/>
    </physiologicalReaction>
</comment>
<evidence type="ECO:0000256" key="28">
    <source>
        <dbReference type="ARBA" id="ARBA00048387"/>
    </source>
</evidence>
<keyword evidence="9" id="KW-0597">Phosphoprotein</keyword>
<keyword evidence="37" id="KW-1185">Reference proteome</keyword>
<evidence type="ECO:0000256" key="26">
    <source>
        <dbReference type="ARBA" id="ARBA00048066"/>
    </source>
</evidence>
<dbReference type="Gene3D" id="3.40.50.720">
    <property type="entry name" value="NAD(P)-binding Rossmann-like Domain"/>
    <property type="match status" value="1"/>
</dbReference>
<evidence type="ECO:0000256" key="25">
    <source>
        <dbReference type="ARBA" id="ARBA00047903"/>
    </source>
</evidence>
<evidence type="ECO:0000256" key="24">
    <source>
        <dbReference type="ARBA" id="ARBA00047878"/>
    </source>
</evidence>
<evidence type="ECO:0000256" key="13">
    <source>
        <dbReference type="ARBA" id="ARBA00023002"/>
    </source>
</evidence>
<evidence type="ECO:0000256" key="29">
    <source>
        <dbReference type="ARBA" id="ARBA00048591"/>
    </source>
</evidence>
<evidence type="ECO:0000256" key="10">
    <source>
        <dbReference type="ARBA" id="ARBA00022832"/>
    </source>
</evidence>
<evidence type="ECO:0000256" key="17">
    <source>
        <dbReference type="ARBA" id="ARBA00032255"/>
    </source>
</evidence>
<comment type="catalytic activity">
    <reaction evidence="21">
        <text>decanal + NADP(+) = (2E)-decenal + NADPH + H(+)</text>
        <dbReference type="Rhea" id="RHEA:50612"/>
        <dbReference type="ChEBI" id="CHEBI:15378"/>
        <dbReference type="ChEBI" id="CHEBI:31457"/>
        <dbReference type="ChEBI" id="CHEBI:57783"/>
        <dbReference type="ChEBI" id="CHEBI:58349"/>
        <dbReference type="ChEBI" id="CHEBI:133455"/>
    </reaction>
    <physiologicalReaction direction="right-to-left" evidence="21">
        <dbReference type="Rhea" id="RHEA:50614"/>
    </physiologicalReaction>
</comment>
<dbReference type="Proteomes" id="UP001627154">
    <property type="component" value="Unassembled WGS sequence"/>
</dbReference>
<comment type="subcellular location">
    <subcellularLocation>
        <location evidence="1">Cytoplasm</location>
    </subcellularLocation>
</comment>
<keyword evidence="7" id="KW-0963">Cytoplasm</keyword>
<comment type="caution">
    <text evidence="36">The sequence shown here is derived from an EMBL/GenBank/DDBJ whole genome shotgun (WGS) entry which is preliminary data.</text>
</comment>
<comment type="catalytic activity">
    <reaction evidence="28">
        <text>4-hydroxynonanal + NADP(+) = (E)-4-hydroxynon-2-enal + NADPH + H(+)</text>
        <dbReference type="Rhea" id="RHEA:64736"/>
        <dbReference type="ChEBI" id="CHEBI:15378"/>
        <dbReference type="ChEBI" id="CHEBI:57783"/>
        <dbReference type="ChEBI" id="CHEBI:58349"/>
        <dbReference type="ChEBI" id="CHEBI:58968"/>
        <dbReference type="ChEBI" id="CHEBI:156112"/>
    </reaction>
    <physiologicalReaction direction="right-to-left" evidence="28">
        <dbReference type="Rhea" id="RHEA:64738"/>
    </physiologicalReaction>
</comment>
<dbReference type="InterPro" id="IPR020843">
    <property type="entry name" value="ER"/>
</dbReference>
<dbReference type="InterPro" id="IPR045010">
    <property type="entry name" value="MDR_fam"/>
</dbReference>
<evidence type="ECO:0000256" key="6">
    <source>
        <dbReference type="ARBA" id="ARBA00020651"/>
    </source>
</evidence>
<keyword evidence="13" id="KW-0560">Oxidoreductase</keyword>
<evidence type="ECO:0000256" key="7">
    <source>
        <dbReference type="ARBA" id="ARBA00022490"/>
    </source>
</evidence>
<dbReference type="PANTHER" id="PTHR43205:SF7">
    <property type="entry name" value="PROSTAGLANDIN REDUCTASE 1"/>
    <property type="match status" value="1"/>
</dbReference>
<evidence type="ECO:0000256" key="11">
    <source>
        <dbReference type="ARBA" id="ARBA00022857"/>
    </source>
</evidence>
<dbReference type="GO" id="GO:0032440">
    <property type="term" value="F:2-alkenal reductase [NAD(P)H] activity"/>
    <property type="evidence" value="ECO:0007669"/>
    <property type="project" value="UniProtKB-EC"/>
</dbReference>
<comment type="catalytic activity">
    <reaction evidence="22">
        <text>pentan-2-one + NADP(+) = (E)-pent-3-en-2-one + NADPH + H(+)</text>
        <dbReference type="Rhea" id="RHEA:50788"/>
        <dbReference type="ChEBI" id="CHEBI:15378"/>
        <dbReference type="ChEBI" id="CHEBI:16472"/>
        <dbReference type="ChEBI" id="CHEBI:57783"/>
        <dbReference type="ChEBI" id="CHEBI:58349"/>
        <dbReference type="ChEBI" id="CHEBI:145276"/>
    </reaction>
    <physiologicalReaction direction="right-to-left" evidence="22">
        <dbReference type="Rhea" id="RHEA:50790"/>
    </physiologicalReaction>
</comment>
<dbReference type="InterPro" id="IPR013149">
    <property type="entry name" value="ADH-like_C"/>
</dbReference>
<evidence type="ECO:0000256" key="27">
    <source>
        <dbReference type="ARBA" id="ARBA00048290"/>
    </source>
</evidence>
<dbReference type="EC" id="1.3.1.74" evidence="5"/>
<dbReference type="GO" id="GO:0006693">
    <property type="term" value="P:prostaglandin metabolic process"/>
    <property type="evidence" value="ECO:0007669"/>
    <property type="project" value="UniProtKB-KW"/>
</dbReference>
<comment type="catalytic activity">
    <reaction evidence="24">
        <text>13,14-dihydro-15-oxo-prostaglandin F1alpha + NADP(+) = 15-oxoprostaglandin F1alpha + NADPH + H(+)</text>
        <dbReference type="Rhea" id="RHEA:50592"/>
        <dbReference type="ChEBI" id="CHEBI:15378"/>
        <dbReference type="ChEBI" id="CHEBI:57783"/>
        <dbReference type="ChEBI" id="CHEBI:58349"/>
        <dbReference type="ChEBI" id="CHEBI:79072"/>
        <dbReference type="ChEBI" id="CHEBI:133411"/>
    </reaction>
    <physiologicalReaction direction="right-to-left" evidence="24">
        <dbReference type="Rhea" id="RHEA:50594"/>
    </physiologicalReaction>
</comment>
<evidence type="ECO:0000256" key="19">
    <source>
        <dbReference type="ARBA" id="ARBA00033119"/>
    </source>
</evidence>
<dbReference type="InterPro" id="IPR011032">
    <property type="entry name" value="GroES-like_sf"/>
</dbReference>
<dbReference type="SUPFAM" id="SSF50129">
    <property type="entry name" value="GroES-like"/>
    <property type="match status" value="2"/>
</dbReference>
<evidence type="ECO:0000256" key="22">
    <source>
        <dbReference type="ARBA" id="ARBA00047742"/>
    </source>
</evidence>
<evidence type="ECO:0000256" key="20">
    <source>
        <dbReference type="ARBA" id="ARBA00047461"/>
    </source>
</evidence>
<dbReference type="FunFam" id="3.40.50.720:FF:000121">
    <property type="entry name" value="Prostaglandin reductase 2"/>
    <property type="match status" value="1"/>
</dbReference>
<comment type="similarity">
    <text evidence="2">Belongs to the NADP-dependent oxidoreductase L4BD family.</text>
</comment>
<dbReference type="Gene3D" id="3.90.180.10">
    <property type="entry name" value="Medium-chain alcohol dehydrogenases, catalytic domain"/>
    <property type="match status" value="1"/>
</dbReference>
<evidence type="ECO:0000256" key="12">
    <source>
        <dbReference type="ARBA" id="ARBA00022990"/>
    </source>
</evidence>
<dbReference type="InterPro" id="IPR014190">
    <property type="entry name" value="PTGR1"/>
</dbReference>
<comment type="catalytic activity">
    <reaction evidence="20">
        <text>octanal + NADP(+) = (2E)-octenal + NADPH + H(+)</text>
        <dbReference type="Rhea" id="RHEA:50780"/>
        <dbReference type="ChEBI" id="CHEBI:15378"/>
        <dbReference type="ChEBI" id="CHEBI:17935"/>
        <dbReference type="ChEBI" id="CHEBI:57783"/>
        <dbReference type="ChEBI" id="CHEBI:58349"/>
        <dbReference type="ChEBI" id="CHEBI:61748"/>
    </reaction>
    <physiologicalReaction direction="right-to-left" evidence="20">
        <dbReference type="Rhea" id="RHEA:50782"/>
    </physiologicalReaction>
</comment>
<evidence type="ECO:0000256" key="15">
    <source>
        <dbReference type="ARBA" id="ARBA00023278"/>
    </source>
</evidence>
<evidence type="ECO:0000256" key="21">
    <source>
        <dbReference type="ARBA" id="ARBA00047617"/>
    </source>
</evidence>
<comment type="catalytic activity">
    <reaction evidence="23">
        <text>leukotriene B4 + NADP(+) = 12-oxo-leukotriene B4 + NADPH + H(+)</text>
        <dbReference type="Rhea" id="RHEA:50608"/>
        <dbReference type="ChEBI" id="CHEBI:15378"/>
        <dbReference type="ChEBI" id="CHEBI:57461"/>
        <dbReference type="ChEBI" id="CHEBI:57783"/>
        <dbReference type="ChEBI" id="CHEBI:58349"/>
        <dbReference type="ChEBI" id="CHEBI:133309"/>
    </reaction>
    <physiologicalReaction direction="left-to-right" evidence="23">
        <dbReference type="Rhea" id="RHEA:50609"/>
    </physiologicalReaction>
</comment>
<keyword evidence="15" id="KW-0379">Hydroxylation</keyword>
<evidence type="ECO:0000256" key="9">
    <source>
        <dbReference type="ARBA" id="ARBA00022553"/>
    </source>
</evidence>
<proteinExistence type="inferred from homology"/>
<dbReference type="PANTHER" id="PTHR43205">
    <property type="entry name" value="PROSTAGLANDIN REDUCTASE"/>
    <property type="match status" value="1"/>
</dbReference>
<keyword evidence="12" id="KW-0007">Acetylation</keyword>
<dbReference type="Pfam" id="PF00107">
    <property type="entry name" value="ADH_zinc_N"/>
    <property type="match status" value="1"/>
</dbReference>
<organism evidence="36 37">
    <name type="scientific">Trichogramma kaykai</name>
    <dbReference type="NCBI Taxonomy" id="54128"/>
    <lineage>
        <taxon>Eukaryota</taxon>
        <taxon>Metazoa</taxon>
        <taxon>Ecdysozoa</taxon>
        <taxon>Arthropoda</taxon>
        <taxon>Hexapoda</taxon>
        <taxon>Insecta</taxon>
        <taxon>Pterygota</taxon>
        <taxon>Neoptera</taxon>
        <taxon>Endopterygota</taxon>
        <taxon>Hymenoptera</taxon>
        <taxon>Apocrita</taxon>
        <taxon>Proctotrupomorpha</taxon>
        <taxon>Chalcidoidea</taxon>
        <taxon>Trichogrammatidae</taxon>
        <taxon>Trichogramma</taxon>
    </lineage>
</organism>
<evidence type="ECO:0000256" key="23">
    <source>
        <dbReference type="ARBA" id="ARBA00047871"/>
    </source>
</evidence>
<dbReference type="EC" id="1.3.1.48" evidence="4"/>
<comment type="catalytic activity">
    <reaction evidence="32">
        <text>13,14-dihydro-15-oxo-prostaglandin E1 + NADP(+) = 15-oxoprostaglandin E1 + NADPH + H(+)</text>
        <dbReference type="Rhea" id="RHEA:50584"/>
        <dbReference type="ChEBI" id="CHEBI:15378"/>
        <dbReference type="ChEBI" id="CHEBI:57401"/>
        <dbReference type="ChEBI" id="CHEBI:57783"/>
        <dbReference type="ChEBI" id="CHEBI:58349"/>
        <dbReference type="ChEBI" id="CHEBI:133408"/>
    </reaction>
    <physiologicalReaction direction="right-to-left" evidence="32">
        <dbReference type="Rhea" id="RHEA:50586"/>
    </physiologicalReaction>
</comment>
<gene>
    <name evidence="36" type="ORF">TKK_005643</name>
</gene>
<dbReference type="EMBL" id="JBJJXI010000049">
    <property type="protein sequence ID" value="KAL3400987.1"/>
    <property type="molecule type" value="Genomic_DNA"/>
</dbReference>
<evidence type="ECO:0000256" key="31">
    <source>
        <dbReference type="ARBA" id="ARBA00049068"/>
    </source>
</evidence>
<evidence type="ECO:0000256" key="2">
    <source>
        <dbReference type="ARBA" id="ARBA00010460"/>
    </source>
</evidence>
<comment type="catalytic activity">
    <reaction evidence="31">
        <text>(5S,12S)-dihydroxy-(6E,10E,12E,14Z)-eicosatetraenoate + NADP(+) = 12-oxo-(5S)-hydroxy-(6E,8E,10E,14Z)-eicosatetraenoate + NADPH + H(+)</text>
        <dbReference type="Rhea" id="RHEA:51212"/>
        <dbReference type="ChEBI" id="CHEBI:15378"/>
        <dbReference type="ChEBI" id="CHEBI:57783"/>
        <dbReference type="ChEBI" id="CHEBI:58349"/>
        <dbReference type="ChEBI" id="CHEBI:133974"/>
        <dbReference type="ChEBI" id="CHEBI:133975"/>
    </reaction>
    <physiologicalReaction direction="left-to-right" evidence="31">
        <dbReference type="Rhea" id="RHEA:51213"/>
    </physiologicalReaction>
</comment>
<evidence type="ECO:0000313" key="36">
    <source>
        <dbReference type="EMBL" id="KAL3400987.1"/>
    </source>
</evidence>
<sequence>MVVGKKFVLVKNFVGEPKAEDVSLQDMELPPVNDGEILIEAEYLSVDPYMRPYSANLPPGTTMIGSQVGKIVESKNAAWPVGKRVVGNFGWVSHTVVNPDAPAAEQLLKIKPYLLPDMGDLPASLALGMLGMPGNTAYFGLLEICKPQAGETLVVSGAAGAVGSHVGQIGKILGLKVIGIAGTDEKCKWLVNELRFNHAINYKTENVEDALRKAAPNGVDCYFDNVGGELSSIVIHQMKDMGRISVCGSISSYNDNLVLGQGNVPKATIIQPAMVFHQLKMEGFIVLRWLNRWQEGIEKNLKWLKEGKLKYKETYTNGFENMFNAFVGMLKGENTGKAIVKV</sequence>
<evidence type="ECO:0000256" key="18">
    <source>
        <dbReference type="ARBA" id="ARBA00032297"/>
    </source>
</evidence>
<evidence type="ECO:0000256" key="33">
    <source>
        <dbReference type="ARBA" id="ARBA00049179"/>
    </source>
</evidence>
<dbReference type="AlphaFoldDB" id="A0ABD2X6P7"/>
<evidence type="ECO:0000259" key="35">
    <source>
        <dbReference type="SMART" id="SM00829"/>
    </source>
</evidence>
<comment type="catalytic activity">
    <reaction evidence="25">
        <text>dodecanal + NADP(+) = (2E)-dodecenal + NADPH + H(+)</text>
        <dbReference type="Rhea" id="RHEA:50784"/>
        <dbReference type="ChEBI" id="CHEBI:15378"/>
        <dbReference type="ChEBI" id="CHEBI:27836"/>
        <dbReference type="ChEBI" id="CHEBI:57783"/>
        <dbReference type="ChEBI" id="CHEBI:58349"/>
        <dbReference type="ChEBI" id="CHEBI:133741"/>
    </reaction>
    <physiologicalReaction direction="right-to-left" evidence="25">
        <dbReference type="Rhea" id="RHEA:50786"/>
    </physiologicalReaction>
</comment>
<evidence type="ECO:0000256" key="30">
    <source>
        <dbReference type="ARBA" id="ARBA00048953"/>
    </source>
</evidence>
<dbReference type="SUPFAM" id="SSF51735">
    <property type="entry name" value="NAD(P)-binding Rossmann-fold domains"/>
    <property type="match status" value="1"/>
</dbReference>
<protein>
    <recommendedName>
        <fullName evidence="6">Prostaglandin reductase 1</fullName>
        <ecNumber evidence="4">1.3.1.48</ecNumber>
        <ecNumber evidence="5">1.3.1.74</ecNumber>
    </recommendedName>
    <alternativeName>
        <fullName evidence="19">15-oxoprostaglandin 13-reductase</fullName>
    </alternativeName>
    <alternativeName>
        <fullName evidence="17">Dithiolethione-inducible gene 1 protein</fullName>
    </alternativeName>
    <alternativeName>
        <fullName evidence="16">Leukotriene B4 12-hydroxydehydrogenase</fullName>
    </alternativeName>
    <alternativeName>
        <fullName evidence="18">NAD(P)H-dependent alkenal/one oxidoreductase</fullName>
    </alternativeName>
</protein>
<feature type="domain" description="Enoyl reductase (ER)" evidence="35">
    <location>
        <begin position="18"/>
        <end position="340"/>
    </location>
</feature>
<reference evidence="36 37" key="1">
    <citation type="journal article" date="2024" name="bioRxiv">
        <title>A reference genome for Trichogramma kaykai: A tiny desert-dwelling parasitoid wasp with competing sex-ratio distorters.</title>
        <authorList>
            <person name="Culotta J."/>
            <person name="Lindsey A.R."/>
        </authorList>
    </citation>
    <scope>NUCLEOTIDE SEQUENCE [LARGE SCALE GENOMIC DNA]</scope>
    <source>
        <strain evidence="36 37">KSX58</strain>
    </source>
</reference>
<dbReference type="InterPro" id="IPR041694">
    <property type="entry name" value="ADH_N_2"/>
</dbReference>
<dbReference type="InterPro" id="IPR036291">
    <property type="entry name" value="NAD(P)-bd_dom_sf"/>
</dbReference>
<evidence type="ECO:0000256" key="16">
    <source>
        <dbReference type="ARBA" id="ARBA00031851"/>
    </source>
</evidence>
<comment type="catalytic activity">
    <reaction evidence="33">
        <text>an n-alkanal + NADP(+) = an alk-2-enal + NADPH + H(+)</text>
        <dbReference type="Rhea" id="RHEA:13737"/>
        <dbReference type="ChEBI" id="CHEBI:12834"/>
        <dbReference type="ChEBI" id="CHEBI:13757"/>
        <dbReference type="ChEBI" id="CHEBI:15378"/>
        <dbReference type="ChEBI" id="CHEBI:57783"/>
        <dbReference type="ChEBI" id="CHEBI:58349"/>
        <dbReference type="EC" id="1.3.1.74"/>
    </reaction>
    <physiologicalReaction direction="right-to-left" evidence="33">
        <dbReference type="Rhea" id="RHEA:13739"/>
    </physiologicalReaction>
</comment>
<comment type="subunit">
    <text evidence="3">Monomer or homodimer.</text>
</comment>
<evidence type="ECO:0000313" key="37">
    <source>
        <dbReference type="Proteomes" id="UP001627154"/>
    </source>
</evidence>
<dbReference type="CDD" id="cd08294">
    <property type="entry name" value="leukotriene_B4_DH_like"/>
    <property type="match status" value="1"/>
</dbReference>
<comment type="catalytic activity">
    <reaction evidence="29">
        <text>20-hydroxy-leukotriene B4 + NADP(+) = 12-oxo-20-hydroxy-leukotriene B4 + NADPH + H(+)</text>
        <dbReference type="Rhea" id="RHEA:51208"/>
        <dbReference type="ChEBI" id="CHEBI:15378"/>
        <dbReference type="ChEBI" id="CHEBI:57460"/>
        <dbReference type="ChEBI" id="CHEBI:57783"/>
        <dbReference type="ChEBI" id="CHEBI:58349"/>
        <dbReference type="ChEBI" id="CHEBI:133346"/>
    </reaction>
    <physiologicalReaction direction="left-to-right" evidence="29">
        <dbReference type="Rhea" id="RHEA:51209"/>
    </physiologicalReaction>
</comment>
<comment type="catalytic activity">
    <reaction evidence="26">
        <text>nonan-2-one + NADP(+) = (3E)-nonen-2-one + NADPH + H(+)</text>
        <dbReference type="Rhea" id="RHEA:50616"/>
        <dbReference type="ChEBI" id="CHEBI:15378"/>
        <dbReference type="ChEBI" id="CHEBI:57783"/>
        <dbReference type="ChEBI" id="CHEBI:58349"/>
        <dbReference type="ChEBI" id="CHEBI:77927"/>
        <dbReference type="ChEBI" id="CHEBI:133457"/>
    </reaction>
    <physiologicalReaction direction="right-to-left" evidence="26">
        <dbReference type="Rhea" id="RHEA:50618"/>
    </physiologicalReaction>
</comment>
<dbReference type="GO" id="GO:0047522">
    <property type="term" value="F:15-oxoprostaglandin 13-reductase [NAD(P)+] activity"/>
    <property type="evidence" value="ECO:0007669"/>
    <property type="project" value="UniProtKB-EC"/>
</dbReference>